<reference evidence="2 3" key="1">
    <citation type="journal article" date="2019" name="Mol. Ecol. Resour.">
        <title>Improving Illumina assemblies with Hi-C and long reads: an example with the North African dromedary.</title>
        <authorList>
            <person name="Elbers J.P."/>
            <person name="Rogers M.F."/>
            <person name="Perelman P.L."/>
            <person name="Proskuryakova A.A."/>
            <person name="Serdyukova N.A."/>
            <person name="Johnson W.E."/>
            <person name="Horin P."/>
            <person name="Corander J."/>
            <person name="Murphy D."/>
            <person name="Burger P.A."/>
        </authorList>
    </citation>
    <scope>NUCLEOTIDE SEQUENCE [LARGE SCALE GENOMIC DNA]</scope>
    <source>
        <strain evidence="2">Drom800</strain>
        <tissue evidence="2">Blood</tissue>
    </source>
</reference>
<keyword evidence="3" id="KW-1185">Reference proteome</keyword>
<accession>A0A5N4D0S5</accession>
<feature type="compositionally biased region" description="Polar residues" evidence="1">
    <location>
        <begin position="33"/>
        <end position="42"/>
    </location>
</feature>
<feature type="region of interest" description="Disordered" evidence="1">
    <location>
        <begin position="1"/>
        <end position="42"/>
    </location>
</feature>
<gene>
    <name evidence="2" type="ORF">Cadr_000020667</name>
</gene>
<dbReference type="Proteomes" id="UP000299084">
    <property type="component" value="Unassembled WGS sequence"/>
</dbReference>
<evidence type="ECO:0000313" key="3">
    <source>
        <dbReference type="Proteomes" id="UP000299084"/>
    </source>
</evidence>
<evidence type="ECO:0000313" key="2">
    <source>
        <dbReference type="EMBL" id="KAB1264676.1"/>
    </source>
</evidence>
<comment type="caution">
    <text evidence="2">The sequence shown here is derived from an EMBL/GenBank/DDBJ whole genome shotgun (WGS) entry which is preliminary data.</text>
</comment>
<dbReference type="EMBL" id="JWIN03000017">
    <property type="protein sequence ID" value="KAB1264676.1"/>
    <property type="molecule type" value="Genomic_DNA"/>
</dbReference>
<sequence>MSSSSTSSTPELPTLSAKEENTGQGGNGCYKSGTDQLGQELG</sequence>
<proteinExistence type="predicted"/>
<organism evidence="2 3">
    <name type="scientific">Camelus dromedarius</name>
    <name type="common">Dromedary</name>
    <name type="synonym">Arabian camel</name>
    <dbReference type="NCBI Taxonomy" id="9838"/>
    <lineage>
        <taxon>Eukaryota</taxon>
        <taxon>Metazoa</taxon>
        <taxon>Chordata</taxon>
        <taxon>Craniata</taxon>
        <taxon>Vertebrata</taxon>
        <taxon>Euteleostomi</taxon>
        <taxon>Mammalia</taxon>
        <taxon>Eutheria</taxon>
        <taxon>Laurasiatheria</taxon>
        <taxon>Artiodactyla</taxon>
        <taxon>Tylopoda</taxon>
        <taxon>Camelidae</taxon>
        <taxon>Camelus</taxon>
    </lineage>
</organism>
<name>A0A5N4D0S5_CAMDR</name>
<feature type="compositionally biased region" description="Low complexity" evidence="1">
    <location>
        <begin position="1"/>
        <end position="16"/>
    </location>
</feature>
<evidence type="ECO:0000256" key="1">
    <source>
        <dbReference type="SAM" id="MobiDB-lite"/>
    </source>
</evidence>
<dbReference type="AlphaFoldDB" id="A0A5N4D0S5"/>
<protein>
    <submittedName>
        <fullName evidence="2">Uncharacterized protein</fullName>
    </submittedName>
</protein>